<keyword evidence="4 10" id="KW-1003">Cell membrane</keyword>
<evidence type="ECO:0000256" key="8">
    <source>
        <dbReference type="ARBA" id="ARBA00022989"/>
    </source>
</evidence>
<evidence type="ECO:0000256" key="9">
    <source>
        <dbReference type="ARBA" id="ARBA00023136"/>
    </source>
</evidence>
<feature type="domain" description="T2SS protein K second SAM-like" evidence="11">
    <location>
        <begin position="217"/>
        <end position="272"/>
    </location>
</feature>
<dbReference type="NCBIfam" id="NF037980">
    <property type="entry name" value="T2SS_GspK"/>
    <property type="match status" value="1"/>
</dbReference>
<feature type="domain" description="T2SS protein K first SAM-like" evidence="12">
    <location>
        <begin position="102"/>
        <end position="212"/>
    </location>
</feature>
<reference evidence="14" key="1">
    <citation type="submission" date="2017-04" db="EMBL/GenBank/DDBJ databases">
        <title>Genome evolution of the luminous symbionts of deep sea anglerfish.</title>
        <authorList>
            <person name="Hendry T.A."/>
        </authorList>
    </citation>
    <scope>NUCLEOTIDE SEQUENCE [LARGE SCALE GENOMIC DNA]</scope>
</reference>
<evidence type="ECO:0000256" key="6">
    <source>
        <dbReference type="ARBA" id="ARBA00022692"/>
    </source>
</evidence>
<dbReference type="InterPro" id="IPR038072">
    <property type="entry name" value="GspK_central_sf"/>
</dbReference>
<keyword evidence="5 10" id="KW-0997">Cell inner membrane</keyword>
<gene>
    <name evidence="13" type="ORF">BTN49_3271</name>
</gene>
<keyword evidence="3 10" id="KW-0813">Transport</keyword>
<dbReference type="GO" id="GO:0009306">
    <property type="term" value="P:protein secretion"/>
    <property type="evidence" value="ECO:0007669"/>
    <property type="project" value="InterPro"/>
</dbReference>
<comment type="similarity">
    <text evidence="2 10">Belongs to the GSP K family.</text>
</comment>
<keyword evidence="6" id="KW-0812">Transmembrane</keyword>
<dbReference type="Gene3D" id="3.30.1300.30">
    <property type="entry name" value="GSPII I/J protein-like"/>
    <property type="match status" value="1"/>
</dbReference>
<dbReference type="SUPFAM" id="SSF54523">
    <property type="entry name" value="Pili subunits"/>
    <property type="match status" value="1"/>
</dbReference>
<dbReference type="Gene3D" id="1.10.40.60">
    <property type="entry name" value="EpsJ-like"/>
    <property type="match status" value="2"/>
</dbReference>
<dbReference type="EMBL" id="NBYY01000039">
    <property type="protein sequence ID" value="PCS21124.1"/>
    <property type="molecule type" value="Genomic_DNA"/>
</dbReference>
<evidence type="ECO:0000256" key="2">
    <source>
        <dbReference type="ARBA" id="ARBA00007246"/>
    </source>
</evidence>
<name>A0A2A5SYX8_9GAMM</name>
<protein>
    <recommendedName>
        <fullName evidence="10">Type II secretion system protein K</fullName>
    </recommendedName>
</protein>
<dbReference type="PANTHER" id="PTHR38831:SF1">
    <property type="entry name" value="TYPE II SECRETION SYSTEM PROTEIN K-RELATED"/>
    <property type="match status" value="1"/>
</dbReference>
<dbReference type="Pfam" id="PF03934">
    <property type="entry name" value="T2SSK"/>
    <property type="match status" value="1"/>
</dbReference>
<keyword evidence="14" id="KW-1185">Reference proteome</keyword>
<dbReference type="InterPro" id="IPR049179">
    <property type="entry name" value="T2SSK_SAM-like_2nd"/>
</dbReference>
<dbReference type="PIRSF" id="PIRSF002786">
    <property type="entry name" value="XcpX"/>
    <property type="match status" value="1"/>
</dbReference>
<sequence>MIRKSQQGVALLIVLLIMALMTTVAVRMASRMFANLNRVESQLRYQQAYWYAQSVESLVRYGIGKSINNEDHVTLSQFLSLRYQIYPIDRGQATSSVFDRQACFNVNSLRDIKPTTNGTNPFLVVVLQQLIESQDIDSFEAETAAASTWEYIDIDTTVQSRLGVEDSKYEVRPLAHVIPNGFMADISEWRAVNGVSQEMFEKVSPFLCALPNSKLVLNVNSLLKKDTPLLTAMFYPNLSDDQAKQLISGRNTIDGWKNIASFMTEPALIHIEKQEKKRVLPFFEVQSVYFELDTKITIDSTTLRMRVLLKRNKNGTVTVTRRRFGGMSERNPDNQV</sequence>
<evidence type="ECO:0000256" key="1">
    <source>
        <dbReference type="ARBA" id="ARBA00004533"/>
    </source>
</evidence>
<dbReference type="Proteomes" id="UP000219020">
    <property type="component" value="Unassembled WGS sequence"/>
</dbReference>
<dbReference type="Pfam" id="PF21687">
    <property type="entry name" value="T2SSK_1st"/>
    <property type="match status" value="1"/>
</dbReference>
<dbReference type="InterPro" id="IPR005628">
    <property type="entry name" value="GspK"/>
</dbReference>
<evidence type="ECO:0000256" key="7">
    <source>
        <dbReference type="ARBA" id="ARBA00022927"/>
    </source>
</evidence>
<evidence type="ECO:0000313" key="13">
    <source>
        <dbReference type="EMBL" id="PCS21124.1"/>
    </source>
</evidence>
<dbReference type="AlphaFoldDB" id="A0A2A5SYX8"/>
<comment type="caution">
    <text evidence="13">The sequence shown here is derived from an EMBL/GenBank/DDBJ whole genome shotgun (WGS) entry which is preliminary data.</text>
</comment>
<dbReference type="PANTHER" id="PTHR38831">
    <property type="entry name" value="TYPE II SECRETION SYSTEM PROTEIN K"/>
    <property type="match status" value="1"/>
</dbReference>
<dbReference type="GO" id="GO:0005886">
    <property type="term" value="C:plasma membrane"/>
    <property type="evidence" value="ECO:0007669"/>
    <property type="project" value="UniProtKB-SubCell"/>
</dbReference>
<evidence type="ECO:0000256" key="10">
    <source>
        <dbReference type="PIRNR" id="PIRNR002786"/>
    </source>
</evidence>
<dbReference type="SUPFAM" id="SSF158544">
    <property type="entry name" value="GspK insert domain-like"/>
    <property type="match status" value="2"/>
</dbReference>
<dbReference type="InterPro" id="IPR045584">
    <property type="entry name" value="Pilin-like"/>
</dbReference>
<keyword evidence="8" id="KW-1133">Transmembrane helix</keyword>
<comment type="subcellular location">
    <subcellularLocation>
        <location evidence="1 10">Cell inner membrane</location>
    </subcellularLocation>
</comment>
<keyword evidence="7" id="KW-0653">Protein transport</keyword>
<evidence type="ECO:0000256" key="5">
    <source>
        <dbReference type="ARBA" id="ARBA00022519"/>
    </source>
</evidence>
<keyword evidence="9 10" id="KW-0472">Membrane</keyword>
<evidence type="ECO:0000313" key="14">
    <source>
        <dbReference type="Proteomes" id="UP000219020"/>
    </source>
</evidence>
<evidence type="ECO:0000259" key="11">
    <source>
        <dbReference type="Pfam" id="PF03934"/>
    </source>
</evidence>
<evidence type="ECO:0000259" key="12">
    <source>
        <dbReference type="Pfam" id="PF21687"/>
    </source>
</evidence>
<evidence type="ECO:0000256" key="3">
    <source>
        <dbReference type="ARBA" id="ARBA00022448"/>
    </source>
</evidence>
<proteinExistence type="inferred from homology"/>
<accession>A0A2A5SYX8</accession>
<organism evidence="13 14">
    <name type="scientific">Candidatus Enterovibrio escicola</name>
    <dbReference type="NCBI Taxonomy" id="1927127"/>
    <lineage>
        <taxon>Bacteria</taxon>
        <taxon>Pseudomonadati</taxon>
        <taxon>Pseudomonadota</taxon>
        <taxon>Gammaproteobacteria</taxon>
        <taxon>Vibrionales</taxon>
        <taxon>Vibrionaceae</taxon>
        <taxon>Enterovibrio</taxon>
    </lineage>
</organism>
<dbReference type="RefSeq" id="WP_097357408.1">
    <property type="nucleotide sequence ID" value="NZ_CAWNJE010000020.1"/>
</dbReference>
<dbReference type="InterPro" id="IPR049031">
    <property type="entry name" value="T2SSK_SAM-like_1st"/>
</dbReference>
<dbReference type="GeneID" id="66952719"/>
<evidence type="ECO:0000256" key="4">
    <source>
        <dbReference type="ARBA" id="ARBA00022475"/>
    </source>
</evidence>